<keyword evidence="2" id="KW-1185">Reference proteome</keyword>
<reference evidence="2" key="1">
    <citation type="journal article" date="2017" name="Acta Aliment.">
        <title>Plant polysaccharide degrading enzyme system of Thermpbifida cellulosilytica TB100 revealed by de novo genome project data.</title>
        <authorList>
            <person name="Toth A."/>
            <person name="Baka E."/>
            <person name="Luzics S."/>
            <person name="Bata-Vidacs I."/>
            <person name="Nagy I."/>
            <person name="Balint B."/>
            <person name="Herceg R."/>
            <person name="Olasz F."/>
            <person name="Wilk T."/>
            <person name="Nagy T."/>
            <person name="Kriszt B."/>
            <person name="Nagy I."/>
            <person name="Kukolya J."/>
        </authorList>
    </citation>
    <scope>NUCLEOTIDE SEQUENCE [LARGE SCALE GENOMIC DNA]</scope>
    <source>
        <strain evidence="2">TB100</strain>
    </source>
</reference>
<sequence>MLLFHDFRRSGSRARAAASMNAWPDSVEKVNPGLAELPFPDDQDTLPEVEVHAVVTGDLDVHRPRNHQGAQDSGPQIDQCRGNRYRLPTVRKVVLLKCKDILPAIPDRTVRSEDLFERSALHPLLHGFFGDVVVREQLQGFVRGDQVSAVLVFPGDVFHDSLSSSG</sequence>
<dbReference type="AlphaFoldDB" id="A0A147KEC9"/>
<comment type="caution">
    <text evidence="1">The sequence shown here is derived from an EMBL/GenBank/DDBJ whole genome shotgun (WGS) entry which is preliminary data.</text>
</comment>
<accession>A0A147KEC9</accession>
<gene>
    <name evidence="1" type="ORF">AC529_16815</name>
</gene>
<proteinExistence type="predicted"/>
<dbReference type="PATRIC" id="fig|665004.4.peg.3939"/>
<dbReference type="EMBL" id="LGEM01000119">
    <property type="protein sequence ID" value="KUP95599.1"/>
    <property type="molecule type" value="Genomic_DNA"/>
</dbReference>
<protein>
    <submittedName>
        <fullName evidence="1">Uncharacterized protein</fullName>
    </submittedName>
</protein>
<evidence type="ECO:0000313" key="2">
    <source>
        <dbReference type="Proteomes" id="UP000074382"/>
    </source>
</evidence>
<name>A0A147KEC9_THECS</name>
<dbReference type="Proteomes" id="UP000074382">
    <property type="component" value="Unassembled WGS sequence"/>
</dbReference>
<organism evidence="1 2">
    <name type="scientific">Thermobifida cellulosilytica TB100</name>
    <dbReference type="NCBI Taxonomy" id="665004"/>
    <lineage>
        <taxon>Bacteria</taxon>
        <taxon>Bacillati</taxon>
        <taxon>Actinomycetota</taxon>
        <taxon>Actinomycetes</taxon>
        <taxon>Streptosporangiales</taxon>
        <taxon>Nocardiopsidaceae</taxon>
        <taxon>Thermobifida</taxon>
    </lineage>
</organism>
<evidence type="ECO:0000313" key="1">
    <source>
        <dbReference type="EMBL" id="KUP95599.1"/>
    </source>
</evidence>